<dbReference type="FunFam" id="3.40.50.620:FF:000056">
    <property type="entry name" value="Leucine--tRNA ligase"/>
    <property type="match status" value="1"/>
</dbReference>
<evidence type="ECO:0000259" key="11">
    <source>
        <dbReference type="Pfam" id="PF00133"/>
    </source>
</evidence>
<feature type="domain" description="Aminoacyl-tRNA synthetase class Ia" evidence="11">
    <location>
        <begin position="12"/>
        <end position="197"/>
    </location>
</feature>
<dbReference type="SUPFAM" id="SSF52374">
    <property type="entry name" value="Nucleotidylyl transferase"/>
    <property type="match status" value="1"/>
</dbReference>
<dbReference type="PANTHER" id="PTHR43740">
    <property type="entry name" value="LEUCYL-TRNA SYNTHETASE"/>
    <property type="match status" value="1"/>
</dbReference>
<comment type="subcellular location">
    <subcellularLocation>
        <location evidence="9">Cytoplasm</location>
    </subcellularLocation>
</comment>
<dbReference type="InterPro" id="IPR009080">
    <property type="entry name" value="tRNAsynth_Ia_anticodon-bd"/>
</dbReference>
<dbReference type="InterPro" id="IPR014729">
    <property type="entry name" value="Rossmann-like_a/b/a_fold"/>
</dbReference>
<evidence type="ECO:0000256" key="5">
    <source>
        <dbReference type="ARBA" id="ARBA00022840"/>
    </source>
</evidence>
<feature type="domain" description="Methionyl/Valyl/Leucyl/Isoleucyl-tRNA synthetase anticodon-binding" evidence="12">
    <location>
        <begin position="657"/>
        <end position="767"/>
    </location>
</feature>
<evidence type="ECO:0000256" key="1">
    <source>
        <dbReference type="ARBA" id="ARBA00005594"/>
    </source>
</evidence>
<dbReference type="InterPro" id="IPR001412">
    <property type="entry name" value="aa-tRNA-synth_I_CS"/>
</dbReference>
<evidence type="ECO:0000256" key="7">
    <source>
        <dbReference type="ARBA" id="ARBA00023146"/>
    </source>
</evidence>
<dbReference type="GO" id="GO:0005524">
    <property type="term" value="F:ATP binding"/>
    <property type="evidence" value="ECO:0007669"/>
    <property type="project" value="UniProtKB-UniRule"/>
</dbReference>
<dbReference type="Pfam" id="PF13603">
    <property type="entry name" value="tRNA-synt_1_2"/>
    <property type="match status" value="1"/>
</dbReference>
<dbReference type="PANTHER" id="PTHR43740:SF2">
    <property type="entry name" value="LEUCINE--TRNA LIGASE, MITOCHONDRIAL"/>
    <property type="match status" value="1"/>
</dbReference>
<dbReference type="NCBIfam" id="TIGR00396">
    <property type="entry name" value="leuS_bact"/>
    <property type="match status" value="1"/>
</dbReference>
<dbReference type="GO" id="GO:0006429">
    <property type="term" value="P:leucyl-tRNA aminoacylation"/>
    <property type="evidence" value="ECO:0007669"/>
    <property type="project" value="UniProtKB-UniRule"/>
</dbReference>
<evidence type="ECO:0000256" key="8">
    <source>
        <dbReference type="ARBA" id="ARBA00047469"/>
    </source>
</evidence>
<evidence type="ECO:0000313" key="14">
    <source>
        <dbReference type="EMBL" id="MBI4132933.1"/>
    </source>
</evidence>
<dbReference type="Pfam" id="PF00133">
    <property type="entry name" value="tRNA-synt_1"/>
    <property type="match status" value="2"/>
</dbReference>
<keyword evidence="5 9" id="KW-0067">ATP-binding</keyword>
<evidence type="ECO:0000256" key="4">
    <source>
        <dbReference type="ARBA" id="ARBA00022741"/>
    </source>
</evidence>
<dbReference type="AlphaFoldDB" id="A0A932YX37"/>
<feature type="binding site" evidence="9">
    <location>
        <position position="584"/>
    </location>
    <ligand>
        <name>ATP</name>
        <dbReference type="ChEBI" id="CHEBI:30616"/>
    </ligand>
</feature>
<dbReference type="HAMAP" id="MF_00049_B">
    <property type="entry name" value="Leu_tRNA_synth_B"/>
    <property type="match status" value="1"/>
</dbReference>
<dbReference type="FunFam" id="3.40.50.620:FF:000077">
    <property type="entry name" value="Leucine--tRNA ligase"/>
    <property type="match status" value="1"/>
</dbReference>
<gene>
    <name evidence="9" type="primary">leuS</name>
    <name evidence="14" type="ORF">HY473_02510</name>
</gene>
<comment type="catalytic activity">
    <reaction evidence="8 9">
        <text>tRNA(Leu) + L-leucine + ATP = L-leucyl-tRNA(Leu) + AMP + diphosphate</text>
        <dbReference type="Rhea" id="RHEA:11688"/>
        <dbReference type="Rhea" id="RHEA-COMP:9613"/>
        <dbReference type="Rhea" id="RHEA-COMP:9622"/>
        <dbReference type="ChEBI" id="CHEBI:30616"/>
        <dbReference type="ChEBI" id="CHEBI:33019"/>
        <dbReference type="ChEBI" id="CHEBI:57427"/>
        <dbReference type="ChEBI" id="CHEBI:78442"/>
        <dbReference type="ChEBI" id="CHEBI:78494"/>
        <dbReference type="ChEBI" id="CHEBI:456215"/>
        <dbReference type="EC" id="6.1.1.4"/>
    </reaction>
</comment>
<protein>
    <recommendedName>
        <fullName evidence="9">Leucine--tRNA ligase</fullName>
        <ecNumber evidence="9">6.1.1.4</ecNumber>
    </recommendedName>
    <alternativeName>
        <fullName evidence="9">Leucyl-tRNA synthetase</fullName>
        <shortName evidence="9">LeuRS</shortName>
    </alternativeName>
</protein>
<comment type="caution">
    <text evidence="9">Lacks conserved residue(s) required for the propagation of feature annotation.</text>
</comment>
<dbReference type="PRINTS" id="PR00985">
    <property type="entry name" value="TRNASYNTHLEU"/>
</dbReference>
<dbReference type="FunFam" id="1.10.730.10:FF:000002">
    <property type="entry name" value="Leucine--tRNA ligase"/>
    <property type="match status" value="1"/>
</dbReference>
<keyword evidence="4 9" id="KW-0547">Nucleotide-binding</keyword>
<evidence type="ECO:0000259" key="13">
    <source>
        <dbReference type="Pfam" id="PF13603"/>
    </source>
</evidence>
<evidence type="ECO:0000256" key="3">
    <source>
        <dbReference type="ARBA" id="ARBA00022598"/>
    </source>
</evidence>
<evidence type="ECO:0000256" key="2">
    <source>
        <dbReference type="ARBA" id="ARBA00022490"/>
    </source>
</evidence>
<accession>A0A932YX37</accession>
<dbReference type="InterPro" id="IPR002302">
    <property type="entry name" value="Leu-tRNA-ligase"/>
</dbReference>
<dbReference type="InterPro" id="IPR009008">
    <property type="entry name" value="Val/Leu/Ile-tRNA-synth_edit"/>
</dbReference>
<evidence type="ECO:0000259" key="12">
    <source>
        <dbReference type="Pfam" id="PF08264"/>
    </source>
</evidence>
<comment type="caution">
    <text evidence="14">The sequence shown here is derived from an EMBL/GenBank/DDBJ whole genome shotgun (WGS) entry which is preliminary data.</text>
</comment>
<feature type="domain" description="Leucyl-tRNA synthetase editing" evidence="13">
    <location>
        <begin position="231"/>
        <end position="408"/>
    </location>
</feature>
<evidence type="ECO:0000256" key="10">
    <source>
        <dbReference type="RuleBase" id="RU363035"/>
    </source>
</evidence>
<dbReference type="EC" id="6.1.1.4" evidence="9"/>
<evidence type="ECO:0000256" key="6">
    <source>
        <dbReference type="ARBA" id="ARBA00022917"/>
    </source>
</evidence>
<dbReference type="GO" id="GO:0004823">
    <property type="term" value="F:leucine-tRNA ligase activity"/>
    <property type="evidence" value="ECO:0007669"/>
    <property type="project" value="UniProtKB-UniRule"/>
</dbReference>
<dbReference type="GO" id="GO:0002161">
    <property type="term" value="F:aminoacyl-tRNA deacylase activity"/>
    <property type="evidence" value="ECO:0007669"/>
    <property type="project" value="InterPro"/>
</dbReference>
<dbReference type="Proteomes" id="UP000756703">
    <property type="component" value="Unassembled WGS sequence"/>
</dbReference>
<reference evidence="14" key="1">
    <citation type="submission" date="2020-07" db="EMBL/GenBank/DDBJ databases">
        <title>Huge and variable diversity of episymbiotic CPR bacteria and DPANN archaea in groundwater ecosystems.</title>
        <authorList>
            <person name="He C.Y."/>
            <person name="Keren R."/>
            <person name="Whittaker M."/>
            <person name="Farag I.F."/>
            <person name="Doudna J."/>
            <person name="Cate J.H.D."/>
            <person name="Banfield J.F."/>
        </authorList>
    </citation>
    <scope>NUCLEOTIDE SEQUENCE</scope>
    <source>
        <strain evidence="14">NC_groundwater_1225_Ag_S-0.1um_56_177</strain>
    </source>
</reference>
<keyword evidence="3 9" id="KW-0436">Ligase</keyword>
<dbReference type="GO" id="GO:0005829">
    <property type="term" value="C:cytosol"/>
    <property type="evidence" value="ECO:0007669"/>
    <property type="project" value="TreeGrafter"/>
</dbReference>
<feature type="domain" description="Aminoacyl-tRNA synthetase class Ia" evidence="11">
    <location>
        <begin position="415"/>
        <end position="608"/>
    </location>
</feature>
<name>A0A932YX37_9BACT</name>
<organism evidence="14 15">
    <name type="scientific">Candidatus Sungiibacteriota bacterium</name>
    <dbReference type="NCBI Taxonomy" id="2750080"/>
    <lineage>
        <taxon>Bacteria</taxon>
        <taxon>Candidatus Sungiibacteriota</taxon>
    </lineage>
</organism>
<dbReference type="CDD" id="cd00812">
    <property type="entry name" value="LeuRS_core"/>
    <property type="match status" value="1"/>
</dbReference>
<sequence length="806" mass="91728">MAEYNHKAIEPKWQKRWEEESVFVAPDKPKAGKKKYVLDMFPYPSGAGLHVGHPEGYTATDIYSRYLRMNGHEVLHPMGWDAFGLPAENYAIKSGVHPKESTEQNIKTFTRQIKSLGFSYDWSREVNTSSPGYYRWTQWLFLQLYHAGLAYKKEAPVNWCPDCQTVLANEQVIDGKCERCGHKVIQKNLEQWFFRITGSDPKGKHGSYPERLLSNLETLDWPDPIKHMQANWIGRSEGAELEFEIKGSSSKIKVFTTRPDTLFGATYMVLAPEHALIRELKGQIENWDEVQQYVKAASSKSQLERTDLAKEKTGVELKGVRAVNPGNNEEIPVWIADYVLSSYGTGAIMAVPGHDERDFEFAKKFKLPVMQVVDSGEDLPSISSGKVVNSGKFDGQDSEEAKWKITDAVKGRRTIQYKLRDWLISRQRYWGAPIPIIYCETCGEQPVKEEDLPVTLPDDVDFLPKGESPLSRSKSFHNVKCPNCESPARRESDTMDTFVDSSWYFLRYTDPKNQEEFADKKKIKAWMPVDTYVGGAEHAVMHLLYSRFITMALHDLGHLGFPEPFLKLRNQGLILGPDGQKMSKSRGNVINPDEVIENFGADCMRMYEMFMGPLEDAKPWDTNGIVGVARFLERAWNVHAFVDTEYLNQEQELIVGRELARTVKKAEDDIQSFNFNTAVSAFMIFINAVYKVERISTHHWETFLKALNPFAPHITNELWEMLGHKEVIEKEKWPEVDVLLLAQDEVMYAVQVNGKLRGNAMVSTSASEGDVTKKALALANVAKHVEGREIAKAVFVKGKLINFVVK</sequence>
<dbReference type="EMBL" id="JACQMI010000017">
    <property type="protein sequence ID" value="MBI4132933.1"/>
    <property type="molecule type" value="Genomic_DNA"/>
</dbReference>
<evidence type="ECO:0000256" key="9">
    <source>
        <dbReference type="HAMAP-Rule" id="MF_00049"/>
    </source>
</evidence>
<dbReference type="SUPFAM" id="SSF50677">
    <property type="entry name" value="ValRS/IleRS/LeuRS editing domain"/>
    <property type="match status" value="1"/>
</dbReference>
<dbReference type="InterPro" id="IPR013155">
    <property type="entry name" value="M/V/L/I-tRNA-synth_anticd-bd"/>
</dbReference>
<dbReference type="PROSITE" id="PS00178">
    <property type="entry name" value="AA_TRNA_LIGASE_I"/>
    <property type="match status" value="1"/>
</dbReference>
<keyword evidence="6 9" id="KW-0648">Protein biosynthesis</keyword>
<dbReference type="SUPFAM" id="SSF47323">
    <property type="entry name" value="Anticodon-binding domain of a subclass of class I aminoacyl-tRNA synthetases"/>
    <property type="match status" value="1"/>
</dbReference>
<dbReference type="Gene3D" id="3.40.50.620">
    <property type="entry name" value="HUPs"/>
    <property type="match status" value="2"/>
</dbReference>
<comment type="similarity">
    <text evidence="1 9 10">Belongs to the class-I aminoacyl-tRNA synthetase family.</text>
</comment>
<feature type="short sequence motif" description="'KMSKS' region" evidence="9">
    <location>
        <begin position="581"/>
        <end position="585"/>
    </location>
</feature>
<evidence type="ECO:0000313" key="15">
    <source>
        <dbReference type="Proteomes" id="UP000756703"/>
    </source>
</evidence>
<dbReference type="Gene3D" id="1.10.730.10">
    <property type="entry name" value="Isoleucyl-tRNA Synthetase, Domain 1"/>
    <property type="match status" value="1"/>
</dbReference>
<keyword evidence="2 9" id="KW-0963">Cytoplasm</keyword>
<dbReference type="InterPro" id="IPR002300">
    <property type="entry name" value="aa-tRNA-synth_Ia"/>
</dbReference>
<dbReference type="InterPro" id="IPR025709">
    <property type="entry name" value="Leu_tRNA-synth_edit"/>
</dbReference>
<keyword evidence="7 9" id="KW-0030">Aminoacyl-tRNA synthetase</keyword>
<dbReference type="Pfam" id="PF08264">
    <property type="entry name" value="Anticodon_1"/>
    <property type="match status" value="1"/>
</dbReference>
<proteinExistence type="inferred from homology"/>
<dbReference type="CDD" id="cd07958">
    <property type="entry name" value="Anticodon_Ia_Leu_BEm"/>
    <property type="match status" value="1"/>
</dbReference>